<dbReference type="InterPro" id="IPR002591">
    <property type="entry name" value="Phosphodiest/P_Trfase"/>
</dbReference>
<dbReference type="AlphaFoldDB" id="A0A5J6SGY1"/>
<protein>
    <submittedName>
        <fullName evidence="1">Type I phosphodiesterase/nucleotide pyrophosphatase</fullName>
    </submittedName>
</protein>
<dbReference type="Pfam" id="PF01663">
    <property type="entry name" value="Phosphodiest"/>
    <property type="match status" value="1"/>
</dbReference>
<name>A0A5J6SGY1_9MICO</name>
<evidence type="ECO:0000313" key="1">
    <source>
        <dbReference type="EMBL" id="QFF92385.1"/>
    </source>
</evidence>
<proteinExistence type="predicted"/>
<dbReference type="Gene3D" id="3.40.720.10">
    <property type="entry name" value="Alkaline Phosphatase, subunit A"/>
    <property type="match status" value="1"/>
</dbReference>
<accession>A0A5J6SGY1</accession>
<dbReference type="PANTHER" id="PTHR10151:SF120">
    <property type="entry name" value="BIS(5'-ADENOSYL)-TRIPHOSPHATASE"/>
    <property type="match status" value="1"/>
</dbReference>
<gene>
    <name evidence="1" type="primary">tunH</name>
</gene>
<organism evidence="1">
    <name type="scientific">Rathayibacter sp. FH 236</name>
    <dbReference type="NCBI Taxonomy" id="2615183"/>
    <lineage>
        <taxon>Bacteria</taxon>
        <taxon>Bacillati</taxon>
        <taxon>Actinomycetota</taxon>
        <taxon>Actinomycetes</taxon>
        <taxon>Micrococcales</taxon>
        <taxon>Microbacteriaceae</taxon>
        <taxon>Rathayibacter</taxon>
    </lineage>
</organism>
<dbReference type="PANTHER" id="PTHR10151">
    <property type="entry name" value="ECTONUCLEOTIDE PYROPHOSPHATASE/PHOSPHODIESTERASE"/>
    <property type="match status" value="1"/>
</dbReference>
<sequence length="499" mass="55464">MSAAPRLVLCSIDGGIPGIVRDLDLFNIASREPSAVRDLISIYPSSTAPAHASFLTGARPDRHGIIGNRFWESKSVAEIHRLRTDPLAAIHPYESTSLLAPSILDAIIDRGWSTAALAFPQTFTLSGHARSPGMYCLYAPARTLQLRQRPNGTLEAETEYFGESLSFLVTPLPNGRSTISVSDTSVAMGTQRVRLDFSSRAGLISVGASYHSNDRQLWLGTATVQLVSGGMPQDLVPRGDGPSSLQVDYKMGDGIEFFESPRAEWVEDQARRIVAHFQPDILFLRFNQADHAQEYLYWYATRGSKRERIEAEDLIRETYLKIDRCVRRLTESFSSDTQYLFFSDHGIDYVEEHLRPNAVIADLGWQERMVFEGDSNCAYLYSDEALDSRDREHLIAMLSSVLPGVSVIDNRRALSLGLPTDGRRAGCLIISTGEHTEFRYNNGTPSNFVTSASHGYFPSQKSMRGFAKFVGFGDELDNDPSTLRITNLAPIILRQLSVL</sequence>
<dbReference type="EMBL" id="MH813485">
    <property type="protein sequence ID" value="QFF92385.1"/>
    <property type="molecule type" value="Genomic_DNA"/>
</dbReference>
<reference evidence="1" key="1">
    <citation type="submission" date="2018-08" db="EMBL/GenBank/DDBJ databases">
        <title>Conservation of the tunicamycin-related biosynthetic gene cluster in the select agent Rathayibacter toxicus, and its identification in other Rathayibacter species.</title>
        <authorList>
            <person name="Tancos M.A."/>
            <person name="Sechler A.J."/>
            <person name="Davis E.W.Jr."/>
            <person name="Chang J.H."/>
            <person name="Rogers E.E."/>
        </authorList>
    </citation>
    <scope>NUCLEOTIDE SEQUENCE</scope>
    <source>
        <strain evidence="1">FH236</strain>
    </source>
</reference>
<dbReference type="InterPro" id="IPR017850">
    <property type="entry name" value="Alkaline_phosphatase_core_sf"/>
</dbReference>
<dbReference type="SUPFAM" id="SSF53649">
    <property type="entry name" value="Alkaline phosphatase-like"/>
    <property type="match status" value="1"/>
</dbReference>
<dbReference type="GO" id="GO:0016787">
    <property type="term" value="F:hydrolase activity"/>
    <property type="evidence" value="ECO:0007669"/>
    <property type="project" value="UniProtKB-ARBA"/>
</dbReference>